<sequence length="646" mass="77001">MINQKKIKIESRQDCEKHQLPICVVVWDKNLDKNERLFCSECMDNLEYNTINVKSYVSAMQLVEQTQSKRREEVSNVIMMSVLQIEKLEKSLNILKQGVVQRLDKMIDICGNWIKNIYQIREQSKVILNFVDELDSLINETKVELDLKLLIDQINKANKSQENKIIERLEQFQEFEETKQCVEYIKGIDQLYVSTKQEEQSLDDNQQYELTQVRDDQDQEQYQEQQKQSQTEENAEFNLIDDYHYQKGDCQVMAFNKSGSIMISTENTRIKIWNYNQGKLKLLDSFWIHKNQITCLVYSKQTDSFVSGSDDKTIICWQQKNQNGLEWIHSFPYQQHTGYVNCLLLNKDEDLLFSGGSDKSINVWHSNFKNNQLIYLYSLNEHSRTVLSLSLNQSETLLASCGYQEFIIWSKTFRDKEKFELLKQQNNIMNTTQFEQLKQNQLPYFQPDKQQFSKSQQKLLIPNGCKIQFITDSQFIWVTDDKSINQVLVFELQDDKFILQNDKTIELIENQQSDDQYYFPIVYNQDKQLILIRHKHHIYLIKNVQDAKFNILASKNCGTAYNYGTMTDDAKYLVSWDKSQKKYQSFEITQSMFLLHLLIFNFYLKIKHYCYYLHKIFIKRIYNQQLYMVLMILILCQDLEKFSYQQ</sequence>
<dbReference type="GO" id="GO:0016226">
    <property type="term" value="P:iron-sulfur cluster assembly"/>
    <property type="evidence" value="ECO:0007669"/>
    <property type="project" value="TreeGrafter"/>
</dbReference>
<evidence type="ECO:0008006" key="5">
    <source>
        <dbReference type="Google" id="ProtNLM"/>
    </source>
</evidence>
<evidence type="ECO:0000313" key="3">
    <source>
        <dbReference type="EMBL" id="CAD8127922.1"/>
    </source>
</evidence>
<dbReference type="Pfam" id="PF00400">
    <property type="entry name" value="WD40"/>
    <property type="match status" value="2"/>
</dbReference>
<protein>
    <recommendedName>
        <fullName evidence="5">WD40-repeat-containing domain</fullName>
    </recommendedName>
</protein>
<dbReference type="PROSITE" id="PS50082">
    <property type="entry name" value="WD_REPEATS_2"/>
    <property type="match status" value="2"/>
</dbReference>
<dbReference type="AlphaFoldDB" id="A0A8S1RKW0"/>
<feature type="compositionally biased region" description="Low complexity" evidence="2">
    <location>
        <begin position="220"/>
        <end position="232"/>
    </location>
</feature>
<dbReference type="InterPro" id="IPR001680">
    <property type="entry name" value="WD40_rpt"/>
</dbReference>
<feature type="region of interest" description="Disordered" evidence="2">
    <location>
        <begin position="214"/>
        <end position="233"/>
    </location>
</feature>
<keyword evidence="1" id="KW-0853">WD repeat</keyword>
<dbReference type="GO" id="GO:0097361">
    <property type="term" value="C:cytosolic [4Fe-4S] assembly targeting complex"/>
    <property type="evidence" value="ECO:0007669"/>
    <property type="project" value="TreeGrafter"/>
</dbReference>
<dbReference type="SMART" id="SM00320">
    <property type="entry name" value="WD40"/>
    <property type="match status" value="4"/>
</dbReference>
<dbReference type="Proteomes" id="UP000692954">
    <property type="component" value="Unassembled WGS sequence"/>
</dbReference>
<organism evidence="3 4">
    <name type="scientific">Paramecium sonneborni</name>
    <dbReference type="NCBI Taxonomy" id="65129"/>
    <lineage>
        <taxon>Eukaryota</taxon>
        <taxon>Sar</taxon>
        <taxon>Alveolata</taxon>
        <taxon>Ciliophora</taxon>
        <taxon>Intramacronucleata</taxon>
        <taxon>Oligohymenophorea</taxon>
        <taxon>Peniculida</taxon>
        <taxon>Parameciidae</taxon>
        <taxon>Paramecium</taxon>
    </lineage>
</organism>
<feature type="repeat" description="WD" evidence="1">
    <location>
        <begin position="286"/>
        <end position="318"/>
    </location>
</feature>
<reference evidence="3" key="1">
    <citation type="submission" date="2021-01" db="EMBL/GenBank/DDBJ databases">
        <authorList>
            <consortium name="Genoscope - CEA"/>
            <person name="William W."/>
        </authorList>
    </citation>
    <scope>NUCLEOTIDE SEQUENCE</scope>
</reference>
<gene>
    <name evidence="3" type="ORF">PSON_ATCC_30995.1.T1810049</name>
</gene>
<dbReference type="PROSITE" id="PS50294">
    <property type="entry name" value="WD_REPEATS_REGION"/>
    <property type="match status" value="1"/>
</dbReference>
<dbReference type="PANTHER" id="PTHR19920">
    <property type="entry name" value="WD40 PROTEIN CIAO1"/>
    <property type="match status" value="1"/>
</dbReference>
<evidence type="ECO:0000256" key="2">
    <source>
        <dbReference type="SAM" id="MobiDB-lite"/>
    </source>
</evidence>
<dbReference type="OrthoDB" id="412867at2759"/>
<keyword evidence="4" id="KW-1185">Reference proteome</keyword>
<accession>A0A8S1RKW0</accession>
<comment type="caution">
    <text evidence="3">The sequence shown here is derived from an EMBL/GenBank/DDBJ whole genome shotgun (WGS) entry which is preliminary data.</text>
</comment>
<evidence type="ECO:0000313" key="4">
    <source>
        <dbReference type="Proteomes" id="UP000692954"/>
    </source>
</evidence>
<proteinExistence type="predicted"/>
<name>A0A8S1RKW0_9CILI</name>
<dbReference type="PANTHER" id="PTHR19920:SF0">
    <property type="entry name" value="CYTOSOLIC IRON-SULFUR PROTEIN ASSEMBLY PROTEIN CIAO1-RELATED"/>
    <property type="match status" value="1"/>
</dbReference>
<feature type="repeat" description="WD" evidence="1">
    <location>
        <begin position="333"/>
        <end position="364"/>
    </location>
</feature>
<evidence type="ECO:0000256" key="1">
    <source>
        <dbReference type="PROSITE-ProRule" id="PRU00221"/>
    </source>
</evidence>
<dbReference type="EMBL" id="CAJJDN010000181">
    <property type="protein sequence ID" value="CAD8127922.1"/>
    <property type="molecule type" value="Genomic_DNA"/>
</dbReference>